<gene>
    <name evidence="2" type="ORF">CTI12_AA514620</name>
</gene>
<feature type="transmembrane region" description="Helical" evidence="1">
    <location>
        <begin position="100"/>
        <end position="124"/>
    </location>
</feature>
<proteinExistence type="predicted"/>
<dbReference type="Proteomes" id="UP000245207">
    <property type="component" value="Unassembled WGS sequence"/>
</dbReference>
<dbReference type="PANTHER" id="PTHR36789">
    <property type="entry name" value="TRANSMEMBRANE PROTEIN"/>
    <property type="match status" value="1"/>
</dbReference>
<keyword evidence="1" id="KW-0812">Transmembrane</keyword>
<keyword evidence="3" id="KW-1185">Reference proteome</keyword>
<name>A0A2U1L9V3_ARTAN</name>
<organism evidence="2 3">
    <name type="scientific">Artemisia annua</name>
    <name type="common">Sweet wormwood</name>
    <dbReference type="NCBI Taxonomy" id="35608"/>
    <lineage>
        <taxon>Eukaryota</taxon>
        <taxon>Viridiplantae</taxon>
        <taxon>Streptophyta</taxon>
        <taxon>Embryophyta</taxon>
        <taxon>Tracheophyta</taxon>
        <taxon>Spermatophyta</taxon>
        <taxon>Magnoliopsida</taxon>
        <taxon>eudicotyledons</taxon>
        <taxon>Gunneridae</taxon>
        <taxon>Pentapetalae</taxon>
        <taxon>asterids</taxon>
        <taxon>campanulids</taxon>
        <taxon>Asterales</taxon>
        <taxon>Asteraceae</taxon>
        <taxon>Asteroideae</taxon>
        <taxon>Anthemideae</taxon>
        <taxon>Artemisiinae</taxon>
        <taxon>Artemisia</taxon>
    </lineage>
</organism>
<accession>A0A2U1L9V3</accession>
<comment type="caution">
    <text evidence="2">The sequence shown here is derived from an EMBL/GenBank/DDBJ whole genome shotgun (WGS) entry which is preliminary data.</text>
</comment>
<dbReference type="OrthoDB" id="1922241at2759"/>
<evidence type="ECO:0000313" key="3">
    <source>
        <dbReference type="Proteomes" id="UP000245207"/>
    </source>
</evidence>
<protein>
    <recommendedName>
        <fullName evidence="4">Transmembrane protein</fullName>
    </recommendedName>
</protein>
<dbReference type="STRING" id="35608.A0A2U1L9V3"/>
<keyword evidence="1" id="KW-0472">Membrane</keyword>
<dbReference type="PANTHER" id="PTHR36789:SF1">
    <property type="entry name" value="TRANSMEMBRANE PROTEIN"/>
    <property type="match status" value="1"/>
</dbReference>
<evidence type="ECO:0008006" key="4">
    <source>
        <dbReference type="Google" id="ProtNLM"/>
    </source>
</evidence>
<keyword evidence="1" id="KW-1133">Transmembrane helix</keyword>
<sequence>MLVLKSQISLTPLTKTSQKQNTILKPNLHIQTHSFTNVTLKSSRKVNASSKVNGDEVPRVKVKWSELLLDPDRDNVVAVGLTGALVWAGVHVLWHLFLVIMAVLMAAIKYTFVGVVLIFVVITLL</sequence>
<feature type="transmembrane region" description="Helical" evidence="1">
    <location>
        <begin position="76"/>
        <end position="94"/>
    </location>
</feature>
<dbReference type="AlphaFoldDB" id="A0A2U1L9V3"/>
<evidence type="ECO:0000256" key="1">
    <source>
        <dbReference type="SAM" id="Phobius"/>
    </source>
</evidence>
<reference evidence="2 3" key="1">
    <citation type="journal article" date="2018" name="Mol. Plant">
        <title>The genome of Artemisia annua provides insight into the evolution of Asteraceae family and artemisinin biosynthesis.</title>
        <authorList>
            <person name="Shen Q."/>
            <person name="Zhang L."/>
            <person name="Liao Z."/>
            <person name="Wang S."/>
            <person name="Yan T."/>
            <person name="Shi P."/>
            <person name="Liu M."/>
            <person name="Fu X."/>
            <person name="Pan Q."/>
            <person name="Wang Y."/>
            <person name="Lv Z."/>
            <person name="Lu X."/>
            <person name="Zhang F."/>
            <person name="Jiang W."/>
            <person name="Ma Y."/>
            <person name="Chen M."/>
            <person name="Hao X."/>
            <person name="Li L."/>
            <person name="Tang Y."/>
            <person name="Lv G."/>
            <person name="Zhou Y."/>
            <person name="Sun X."/>
            <person name="Brodelius P.E."/>
            <person name="Rose J.K.C."/>
            <person name="Tang K."/>
        </authorList>
    </citation>
    <scope>NUCLEOTIDE SEQUENCE [LARGE SCALE GENOMIC DNA]</scope>
    <source>
        <strain evidence="3">cv. Huhao1</strain>
        <tissue evidence="2">Leaf</tissue>
    </source>
</reference>
<evidence type="ECO:0000313" key="2">
    <source>
        <dbReference type="EMBL" id="PWA45783.1"/>
    </source>
</evidence>
<dbReference type="EMBL" id="PKPP01010596">
    <property type="protein sequence ID" value="PWA45783.1"/>
    <property type="molecule type" value="Genomic_DNA"/>
</dbReference>